<name>A0A847RLQ6_9BACT</name>
<accession>A0A847RLQ6</accession>
<dbReference type="RefSeq" id="WP_168873880.1">
    <property type="nucleotide sequence ID" value="NZ_JABAIA010000003.1"/>
</dbReference>
<organism evidence="1 2">
    <name type="scientific">Chitinophaga varians</name>
    <dbReference type="NCBI Taxonomy" id="2202339"/>
    <lineage>
        <taxon>Bacteria</taxon>
        <taxon>Pseudomonadati</taxon>
        <taxon>Bacteroidota</taxon>
        <taxon>Chitinophagia</taxon>
        <taxon>Chitinophagales</taxon>
        <taxon>Chitinophagaceae</taxon>
        <taxon>Chitinophaga</taxon>
    </lineage>
</organism>
<reference evidence="1 2" key="1">
    <citation type="submission" date="2020-04" db="EMBL/GenBank/DDBJ databases">
        <authorList>
            <person name="Yin C."/>
        </authorList>
    </citation>
    <scope>NUCLEOTIDE SEQUENCE [LARGE SCALE GENOMIC DNA]</scope>
    <source>
        <strain evidence="1 2">Ae27</strain>
    </source>
</reference>
<dbReference type="AlphaFoldDB" id="A0A847RLQ6"/>
<dbReference type="Proteomes" id="UP000570474">
    <property type="component" value="Unassembled WGS sequence"/>
</dbReference>
<evidence type="ECO:0000313" key="1">
    <source>
        <dbReference type="EMBL" id="NLR67939.1"/>
    </source>
</evidence>
<comment type="caution">
    <text evidence="1">The sequence shown here is derived from an EMBL/GenBank/DDBJ whole genome shotgun (WGS) entry which is preliminary data.</text>
</comment>
<gene>
    <name evidence="1" type="ORF">HGH92_26780</name>
</gene>
<evidence type="ECO:0000313" key="2">
    <source>
        <dbReference type="Proteomes" id="UP000570474"/>
    </source>
</evidence>
<protein>
    <submittedName>
        <fullName evidence="1">Uncharacterized protein</fullName>
    </submittedName>
</protein>
<sequence>MKHQKDFTNDIPVGDLELYDNYIPALEAGNYHITVKQPLYSTNQLDDDGVSVTQDFMVTAPQFFIDKTQVINMYPVPGSTGRYNEVLPNIVLKDAELPWERAVDESNRETPWLALMVFEEKELNTGDNTDDKSTTTTIGDFLQGQTGVLQPQLTREDDIDPKGSCKTISMSTATFQANVPMLDELLYLSHIRRINTGNSAIGGLNEHGLFSVVACNRFCLTPPDGQQGKVKNIVHLVSLEGMKDYLHKNADLSSYQSVSLLSLASWTFQSQSDTGYSFGKLAENLVAAEVINNNADPSLLWLRLPIPADRNTDANAAVRKRISDGYLPLPWQTRSGESTFAWYRGPLAPLLPTPSTAHYNTADAALIFDQTHGIFDVTLAAAWETGREIALADADFMSKVKEFRKQLNLIVDKLLHRSTSPYFAQQTIADIDPYETVEERLQSIITPQLIAAIGNTATQKQAAPANVVKTRAVPPDPQQMLATFLLRSDVQERLQQIVASISDELSDWMARFQLLYPVPFGKMVADLRMLPDESLRFFYVDKNWLSAGIDGAMSFGIDSSKAKMLHDLALPVIQQAAQQKVKGIRQQITGRHILDTTPPDVMSGFLLRSNMVKAWPTLTIRAKDANDKSLNIIRTDLLAPNLLLCIFDEVPDNVTFSEPQESLCFGVNDAGEAVIRNVVPGSNALGQQMGSVPIRDLNGLQQLCMRAAGSHVLNLSPGENNGLVQTLQRAMSANNTPPPNGALTSGTFALQMMKSTEAVVFQSQS</sequence>
<keyword evidence="2" id="KW-1185">Reference proteome</keyword>
<dbReference type="EMBL" id="JABAIA010000003">
    <property type="protein sequence ID" value="NLR67939.1"/>
    <property type="molecule type" value="Genomic_DNA"/>
</dbReference>
<proteinExistence type="predicted"/>